<evidence type="ECO:0000313" key="3">
    <source>
        <dbReference type="Proteomes" id="UP000062998"/>
    </source>
</evidence>
<comment type="caution">
    <text evidence="2">The sequence shown here is derived from an EMBL/GenBank/DDBJ whole genome shotgun (WGS) entry which is preliminary data.</text>
</comment>
<dbReference type="InterPro" id="IPR013830">
    <property type="entry name" value="SGNH_hydro"/>
</dbReference>
<organism evidence="2 3">
    <name type="scientific">Burkholderia ubonensis</name>
    <dbReference type="NCBI Taxonomy" id="101571"/>
    <lineage>
        <taxon>Bacteria</taxon>
        <taxon>Pseudomonadati</taxon>
        <taxon>Pseudomonadota</taxon>
        <taxon>Betaproteobacteria</taxon>
        <taxon>Burkholderiales</taxon>
        <taxon>Burkholderiaceae</taxon>
        <taxon>Burkholderia</taxon>
        <taxon>Burkholderia cepacia complex</taxon>
    </lineage>
</organism>
<name>A0A107EVV8_9BURK</name>
<protein>
    <submittedName>
        <fullName evidence="2">Lysophospholipase</fullName>
    </submittedName>
</protein>
<dbReference type="RefSeq" id="WP_060327204.1">
    <property type="nucleotide sequence ID" value="NZ_CP013465.1"/>
</dbReference>
<accession>A0A107EVV8</accession>
<dbReference type="GO" id="GO:0016788">
    <property type="term" value="F:hydrolase activity, acting on ester bonds"/>
    <property type="evidence" value="ECO:0007669"/>
    <property type="project" value="UniProtKB-ARBA"/>
</dbReference>
<dbReference type="AlphaFoldDB" id="A0A107EVV8"/>
<dbReference type="Pfam" id="PF13472">
    <property type="entry name" value="Lipase_GDSL_2"/>
    <property type="match status" value="1"/>
</dbReference>
<feature type="domain" description="SGNH hydrolase-type esterase" evidence="1">
    <location>
        <begin position="52"/>
        <end position="224"/>
    </location>
</feature>
<evidence type="ECO:0000313" key="2">
    <source>
        <dbReference type="EMBL" id="KWD93532.1"/>
    </source>
</evidence>
<dbReference type="CDD" id="cd01836">
    <property type="entry name" value="FeeA_FeeB_like"/>
    <property type="match status" value="1"/>
</dbReference>
<proteinExistence type="predicted"/>
<gene>
    <name evidence="2" type="ORF">WL73_27365</name>
</gene>
<dbReference type="SUPFAM" id="SSF52266">
    <property type="entry name" value="SGNH hydrolase"/>
    <property type="match status" value="1"/>
</dbReference>
<dbReference type="EMBL" id="LPIX01000102">
    <property type="protein sequence ID" value="KWD93532.1"/>
    <property type="molecule type" value="Genomic_DNA"/>
</dbReference>
<reference evidence="2 3" key="1">
    <citation type="submission" date="2015-11" db="EMBL/GenBank/DDBJ databases">
        <title>Expanding the genomic diversity of Burkholderia species for the development of highly accurate diagnostics.</title>
        <authorList>
            <person name="Sahl J."/>
            <person name="Keim P."/>
            <person name="Wagner D."/>
        </authorList>
    </citation>
    <scope>NUCLEOTIDE SEQUENCE [LARGE SCALE GENOMIC DNA]</scope>
    <source>
        <strain evidence="2 3">MSMB2167WGS</strain>
    </source>
</reference>
<dbReference type="Proteomes" id="UP000062998">
    <property type="component" value="Unassembled WGS sequence"/>
</dbReference>
<dbReference type="Gene3D" id="3.40.50.1110">
    <property type="entry name" value="SGNH hydrolase"/>
    <property type="match status" value="1"/>
</dbReference>
<dbReference type="InterPro" id="IPR036514">
    <property type="entry name" value="SGNH_hydro_sf"/>
</dbReference>
<sequence length="249" mass="27371">MLTLYKYALGPILLAQARWLRRTALRLPEANGPRQGSEGADDGSTAPLRILVVGDSSAAGVGVDEQEHALAQPVARLLARATGRRVEWQLIAKSGVNTDEALKLLMCSTIGPADYLVTALGTNDVTSQRKPGQFIRDYIALADHLGLRTGAAGIVVTGLPPLRILPAAPHPLRWYLGRYAIRLDRALRRWVDLHPARRYVSLEWAANPAEMAIDRYHPGPNQYRRWAELVTDKILTLVSETSPPLHTGK</sequence>
<evidence type="ECO:0000259" key="1">
    <source>
        <dbReference type="Pfam" id="PF13472"/>
    </source>
</evidence>